<evidence type="ECO:0000313" key="2">
    <source>
        <dbReference type="Proteomes" id="UP000198683"/>
    </source>
</evidence>
<accession>A0A1G9B3E5</accession>
<evidence type="ECO:0000313" key="1">
    <source>
        <dbReference type="EMBL" id="SDK33998.1"/>
    </source>
</evidence>
<sequence length="133" mass="14327">RTELWIEPASGLSHDPTFSLGQVSTLEGEVHIAGLIAMAGFLKARPEVPVSLAPVIVRAFPSNGPDHEMCAEVDKVAALLGTEIDPDHLPHGHYMTAIDFGPVRYEFTAILAAARARHAAVDSYRDCIKIDNA</sequence>
<dbReference type="EMBL" id="FNFB01000007">
    <property type="protein sequence ID" value="SDK33998.1"/>
    <property type="molecule type" value="Genomic_DNA"/>
</dbReference>
<dbReference type="Proteomes" id="UP000198683">
    <property type="component" value="Unassembled WGS sequence"/>
</dbReference>
<reference evidence="1 2" key="1">
    <citation type="submission" date="2016-10" db="EMBL/GenBank/DDBJ databases">
        <authorList>
            <person name="de Groot N.N."/>
        </authorList>
    </citation>
    <scope>NUCLEOTIDE SEQUENCE [LARGE SCALE GENOMIC DNA]</scope>
    <source>
        <strain evidence="1 2">CGMCC 4.5681</strain>
    </source>
</reference>
<gene>
    <name evidence="1" type="ORF">SAMN05421874_1071</name>
</gene>
<name>A0A1G9B3E5_9ACTN</name>
<protein>
    <submittedName>
        <fullName evidence="1">Uncharacterized protein</fullName>
    </submittedName>
</protein>
<proteinExistence type="predicted"/>
<feature type="non-terminal residue" evidence="1">
    <location>
        <position position="1"/>
    </location>
</feature>
<keyword evidence="2" id="KW-1185">Reference proteome</keyword>
<dbReference type="AlphaFoldDB" id="A0A1G9B3E5"/>
<organism evidence="1 2">
    <name type="scientific">Nonomuraea maritima</name>
    <dbReference type="NCBI Taxonomy" id="683260"/>
    <lineage>
        <taxon>Bacteria</taxon>
        <taxon>Bacillati</taxon>
        <taxon>Actinomycetota</taxon>
        <taxon>Actinomycetes</taxon>
        <taxon>Streptosporangiales</taxon>
        <taxon>Streptosporangiaceae</taxon>
        <taxon>Nonomuraea</taxon>
    </lineage>
</organism>